<organism evidence="1 2">
    <name type="scientific">Rubellimicrobium mesophilum DSM 19309</name>
    <dbReference type="NCBI Taxonomy" id="442562"/>
    <lineage>
        <taxon>Bacteria</taxon>
        <taxon>Pseudomonadati</taxon>
        <taxon>Pseudomonadota</taxon>
        <taxon>Alphaproteobacteria</taxon>
        <taxon>Rhodobacterales</taxon>
        <taxon>Roseobacteraceae</taxon>
        <taxon>Rubellimicrobium</taxon>
    </lineage>
</organism>
<accession>A0A017HV78</accession>
<dbReference type="InterPro" id="IPR014582">
    <property type="entry name" value="UCP033535_lipo"/>
</dbReference>
<dbReference type="EMBL" id="AOSK01000005">
    <property type="protein sequence ID" value="EYD78235.1"/>
    <property type="molecule type" value="Genomic_DNA"/>
</dbReference>
<evidence type="ECO:0000313" key="1">
    <source>
        <dbReference type="EMBL" id="EYD78235.1"/>
    </source>
</evidence>
<dbReference type="AlphaFoldDB" id="A0A017HV78"/>
<evidence type="ECO:0000313" key="2">
    <source>
        <dbReference type="Proteomes" id="UP000019666"/>
    </source>
</evidence>
<dbReference type="InterPro" id="IPR036215">
    <property type="entry name" value="TM0957-like_sf"/>
</dbReference>
<dbReference type="HOGENOM" id="CLU_076022_1_0_5"/>
<comment type="caution">
    <text evidence="1">The sequence shown here is derived from an EMBL/GenBank/DDBJ whole genome shotgun (WGS) entry which is preliminary data.</text>
</comment>
<dbReference type="Proteomes" id="UP000019666">
    <property type="component" value="Unassembled WGS sequence"/>
</dbReference>
<dbReference type="SUPFAM" id="SSF141318">
    <property type="entry name" value="TM0957-like"/>
    <property type="match status" value="1"/>
</dbReference>
<proteinExistence type="predicted"/>
<gene>
    <name evidence="1" type="ORF">Rumeso_00064</name>
</gene>
<name>A0A017HV78_9RHOB</name>
<dbReference type="STRING" id="442562.Rumeso_00064"/>
<keyword evidence="2" id="KW-1185">Reference proteome</keyword>
<protein>
    <submittedName>
        <fullName evidence="1">Uncharacterized protein</fullName>
    </submittedName>
</protein>
<sequence>MEIADLKAAIAGGLEAAGAAHGNQAAGGGAWNFLAKGEGTVVGADRESRAATLDVDVDGDGTGDVQIQLGPVVKGTALRDASPFYLFTDFKDQIEFAALARALNTKATEALTLPEGDLTGKHVRFEGAFALRSASEPIQVVPTRLTLGDRA</sequence>
<reference evidence="1 2" key="1">
    <citation type="submission" date="2013-02" db="EMBL/GenBank/DDBJ databases">
        <authorList>
            <person name="Fiebig A."/>
            <person name="Goeker M."/>
            <person name="Klenk H.-P.P."/>
        </authorList>
    </citation>
    <scope>NUCLEOTIDE SEQUENCE [LARGE SCALE GENOMIC DNA]</scope>
    <source>
        <strain evidence="1 2">DSM 19309</strain>
    </source>
</reference>
<dbReference type="Pfam" id="PF10054">
    <property type="entry name" value="DUF2291"/>
    <property type="match status" value="1"/>
</dbReference>